<comment type="caution">
    <text evidence="5">The sequence shown here is derived from an EMBL/GenBank/DDBJ whole genome shotgun (WGS) entry which is preliminary data.</text>
</comment>
<feature type="domain" description="Carboxyltransferase" evidence="4">
    <location>
        <begin position="6"/>
        <end position="196"/>
    </location>
</feature>
<dbReference type="GO" id="GO:0016787">
    <property type="term" value="F:hydrolase activity"/>
    <property type="evidence" value="ECO:0007669"/>
    <property type="project" value="UniProtKB-KW"/>
</dbReference>
<keyword evidence="1" id="KW-0547">Nucleotide-binding</keyword>
<evidence type="ECO:0000313" key="5">
    <source>
        <dbReference type="EMBL" id="GAH92935.1"/>
    </source>
</evidence>
<evidence type="ECO:0000256" key="1">
    <source>
        <dbReference type="ARBA" id="ARBA00022741"/>
    </source>
</evidence>
<dbReference type="PANTHER" id="PTHR34698">
    <property type="entry name" value="5-OXOPROLINASE SUBUNIT B"/>
    <property type="match status" value="1"/>
</dbReference>
<protein>
    <recommendedName>
        <fullName evidence="4">Carboxyltransferase domain-containing protein</fullName>
    </recommendedName>
</protein>
<gene>
    <name evidence="5" type="ORF">S06H3_00441</name>
</gene>
<dbReference type="SUPFAM" id="SSF50891">
    <property type="entry name" value="Cyclophilin-like"/>
    <property type="match status" value="1"/>
</dbReference>
<dbReference type="InterPro" id="IPR029000">
    <property type="entry name" value="Cyclophilin-like_dom_sf"/>
</dbReference>
<proteinExistence type="predicted"/>
<dbReference type="SUPFAM" id="SSF160467">
    <property type="entry name" value="PH0987 N-terminal domain-like"/>
    <property type="match status" value="1"/>
</dbReference>
<feature type="non-terminal residue" evidence="5">
    <location>
        <position position="196"/>
    </location>
</feature>
<sequence length="196" mass="21808">MIYPETRYPIAGDQNMVVEFGDEIDITLNQKVHSMVSAIKRAEIAGIKELIPTYRSILINYEPSIISFATLQDKLKALENRLDFSSLPSPREVEIPIVYGYGEPYKSDIEFVAQYNRLGSVQEVIEIFTSGDYLVYMLGFLPGFAYFGGMSEKIATPRLDKPRISVPAGSVGMGGKQSGILPLDSPSGWRYIGRTP</sequence>
<dbReference type="EMBL" id="BARV01000077">
    <property type="protein sequence ID" value="GAH92935.1"/>
    <property type="molecule type" value="Genomic_DNA"/>
</dbReference>
<keyword evidence="2" id="KW-0378">Hydrolase</keyword>
<evidence type="ECO:0000256" key="3">
    <source>
        <dbReference type="ARBA" id="ARBA00022840"/>
    </source>
</evidence>
<accession>X1KH31</accession>
<name>X1KH31_9ZZZZ</name>
<dbReference type="InterPro" id="IPR003833">
    <property type="entry name" value="CT_C_D"/>
</dbReference>
<reference evidence="5" key="1">
    <citation type="journal article" date="2014" name="Front. Microbiol.">
        <title>High frequency of phylogenetically diverse reductive dehalogenase-homologous genes in deep subseafloor sedimentary metagenomes.</title>
        <authorList>
            <person name="Kawai M."/>
            <person name="Futagami T."/>
            <person name="Toyoda A."/>
            <person name="Takaki Y."/>
            <person name="Nishi S."/>
            <person name="Hori S."/>
            <person name="Arai W."/>
            <person name="Tsubouchi T."/>
            <person name="Morono Y."/>
            <person name="Uchiyama I."/>
            <person name="Ito T."/>
            <person name="Fujiyama A."/>
            <person name="Inagaki F."/>
            <person name="Takami H."/>
        </authorList>
    </citation>
    <scope>NUCLEOTIDE SEQUENCE</scope>
    <source>
        <strain evidence="5">Expedition CK06-06</strain>
    </source>
</reference>
<dbReference type="Gene3D" id="3.30.1360.40">
    <property type="match status" value="1"/>
</dbReference>
<dbReference type="PANTHER" id="PTHR34698:SF2">
    <property type="entry name" value="5-OXOPROLINASE SUBUNIT B"/>
    <property type="match status" value="1"/>
</dbReference>
<dbReference type="Pfam" id="PF02682">
    <property type="entry name" value="CT_C_D"/>
    <property type="match status" value="1"/>
</dbReference>
<dbReference type="Gene3D" id="2.40.100.10">
    <property type="entry name" value="Cyclophilin-like"/>
    <property type="match status" value="1"/>
</dbReference>
<evidence type="ECO:0000259" key="4">
    <source>
        <dbReference type="SMART" id="SM00796"/>
    </source>
</evidence>
<dbReference type="GO" id="GO:0005524">
    <property type="term" value="F:ATP binding"/>
    <property type="evidence" value="ECO:0007669"/>
    <property type="project" value="UniProtKB-KW"/>
</dbReference>
<dbReference type="AlphaFoldDB" id="X1KH31"/>
<keyword evidence="3" id="KW-0067">ATP-binding</keyword>
<evidence type="ECO:0000256" key="2">
    <source>
        <dbReference type="ARBA" id="ARBA00022801"/>
    </source>
</evidence>
<dbReference type="NCBIfam" id="TIGR00370">
    <property type="entry name" value="5-oxoprolinase subunit PxpB"/>
    <property type="match status" value="1"/>
</dbReference>
<dbReference type="InterPro" id="IPR010016">
    <property type="entry name" value="PxpB"/>
</dbReference>
<organism evidence="5">
    <name type="scientific">marine sediment metagenome</name>
    <dbReference type="NCBI Taxonomy" id="412755"/>
    <lineage>
        <taxon>unclassified sequences</taxon>
        <taxon>metagenomes</taxon>
        <taxon>ecological metagenomes</taxon>
    </lineage>
</organism>
<dbReference type="SMART" id="SM00796">
    <property type="entry name" value="AHS1"/>
    <property type="match status" value="1"/>
</dbReference>